<organism evidence="1 3">
    <name type="scientific">Hankyongella ginsenosidimutans</name>
    <dbReference type="NCBI Taxonomy" id="1763828"/>
    <lineage>
        <taxon>Bacteria</taxon>
        <taxon>Pseudomonadati</taxon>
        <taxon>Pseudomonadota</taxon>
        <taxon>Alphaproteobacteria</taxon>
        <taxon>Sphingomonadales</taxon>
        <taxon>Sphingomonadaceae</taxon>
        <taxon>Hankyongella</taxon>
    </lineage>
</organism>
<sequence>MRMLAQTPTIEQGLVHLPETAPWRADYIRELTSFPKAKYDDQADSTAQALEWFATNGKTPGIIRYYQQEAKRHGQSGAN</sequence>
<dbReference type="NCBIfam" id="TIGR01630">
    <property type="entry name" value="psiM2_ORF9"/>
    <property type="match status" value="1"/>
</dbReference>
<keyword evidence="3" id="KW-1185">Reference proteome</keyword>
<dbReference type="KEGG" id="hgn:E6W36_15160"/>
<dbReference type="AlphaFoldDB" id="A0A4D7C841"/>
<dbReference type="EMBL" id="CP039704">
    <property type="protein sequence ID" value="QCI80355.1"/>
    <property type="molecule type" value="Genomic_DNA"/>
</dbReference>
<proteinExistence type="predicted"/>
<dbReference type="InterPro" id="IPR006517">
    <property type="entry name" value="Phage_terminase_lsu-like_C"/>
</dbReference>
<dbReference type="EMBL" id="CP039704">
    <property type="protein sequence ID" value="QCI80367.1"/>
    <property type="molecule type" value="Genomic_DNA"/>
</dbReference>
<evidence type="ECO:0000313" key="3">
    <source>
        <dbReference type="Proteomes" id="UP000298714"/>
    </source>
</evidence>
<dbReference type="KEGG" id="hgn:E6W36_15080"/>
<protein>
    <submittedName>
        <fullName evidence="1">Uncharacterized protein</fullName>
    </submittedName>
</protein>
<gene>
    <name evidence="1" type="ORF">E6W36_15080</name>
    <name evidence="2" type="ORF">E6W36_15160</name>
</gene>
<dbReference type="Proteomes" id="UP000298714">
    <property type="component" value="Chromosome"/>
</dbReference>
<evidence type="ECO:0000313" key="1">
    <source>
        <dbReference type="EMBL" id="QCI80355.1"/>
    </source>
</evidence>
<name>A0A4D7C841_9SPHN</name>
<reference evidence="1" key="2">
    <citation type="journal article" date="2020" name="Antonie Van Leeuwenhoek">
        <title>Hankyongella ginsenosidimutans gen. nov., sp. nov., isolated from mineral water with ginsenoside coverting activity.</title>
        <authorList>
            <person name="Siddiqi M.Z."/>
            <person name="Im W.T."/>
        </authorList>
    </citation>
    <scope>NUCLEOTIDE SEQUENCE</scope>
    <source>
        <strain evidence="1">W1-2-3</strain>
    </source>
</reference>
<accession>A0A4D7C841</accession>
<evidence type="ECO:0000313" key="2">
    <source>
        <dbReference type="EMBL" id="QCI80367.1"/>
    </source>
</evidence>
<reference evidence="3" key="1">
    <citation type="submission" date="2019-04" db="EMBL/GenBank/DDBJ databases">
        <title>Complete genome sequence of Sphingomonas sp. W1-2-3.</title>
        <authorList>
            <person name="Im W.T."/>
        </authorList>
    </citation>
    <scope>NUCLEOTIDE SEQUENCE [LARGE SCALE GENOMIC DNA]</scope>
    <source>
        <strain evidence="3">W1-2-3</strain>
    </source>
</reference>